<evidence type="ECO:0000313" key="14">
    <source>
        <dbReference type="EMBL" id="NJC71796.1"/>
    </source>
</evidence>
<evidence type="ECO:0000256" key="7">
    <source>
        <dbReference type="ARBA" id="ARBA00023136"/>
    </source>
</evidence>
<evidence type="ECO:0000259" key="12">
    <source>
        <dbReference type="Pfam" id="PF01514"/>
    </source>
</evidence>
<dbReference type="Pfam" id="PF08345">
    <property type="entry name" value="YscJ_FliF_C"/>
    <property type="match status" value="1"/>
</dbReference>
<dbReference type="Proteomes" id="UP000722989">
    <property type="component" value="Unassembled WGS sequence"/>
</dbReference>
<keyword evidence="8 9" id="KW-0975">Bacterial flagellum</keyword>
<dbReference type="InterPro" id="IPR043427">
    <property type="entry name" value="YscJ/FliF"/>
</dbReference>
<dbReference type="InterPro" id="IPR013556">
    <property type="entry name" value="Flag_M-ring_C"/>
</dbReference>
<feature type="compositionally biased region" description="Polar residues" evidence="10">
    <location>
        <begin position="317"/>
        <end position="334"/>
    </location>
</feature>
<dbReference type="PANTHER" id="PTHR30046">
    <property type="entry name" value="FLAGELLAR M-RING PROTEIN"/>
    <property type="match status" value="1"/>
</dbReference>
<comment type="subcellular location">
    <subcellularLocation>
        <location evidence="1 9">Bacterial flagellum basal body</location>
    </subcellularLocation>
    <subcellularLocation>
        <location evidence="2">Cell membrane</location>
        <topology evidence="2">Multi-pass membrane protein</topology>
    </subcellularLocation>
</comment>
<keyword evidence="6 11" id="KW-1133">Transmembrane helix</keyword>
<keyword evidence="14" id="KW-0969">Cilium</keyword>
<proteinExistence type="inferred from homology"/>
<dbReference type="Gene3D" id="3.30.300.30">
    <property type="match status" value="1"/>
</dbReference>
<feature type="transmembrane region" description="Helical" evidence="11">
    <location>
        <begin position="424"/>
        <end position="446"/>
    </location>
</feature>
<evidence type="ECO:0000256" key="8">
    <source>
        <dbReference type="ARBA" id="ARBA00023143"/>
    </source>
</evidence>
<dbReference type="NCBIfam" id="TIGR00206">
    <property type="entry name" value="fliF"/>
    <property type="match status" value="1"/>
</dbReference>
<accession>A0ABX0Y0B8</accession>
<evidence type="ECO:0000256" key="3">
    <source>
        <dbReference type="ARBA" id="ARBA00007971"/>
    </source>
</evidence>
<dbReference type="InterPro" id="IPR006182">
    <property type="entry name" value="FliF_N_dom"/>
</dbReference>
<dbReference type="PRINTS" id="PR01009">
    <property type="entry name" value="FLGMRINGFLIF"/>
</dbReference>
<protein>
    <recommendedName>
        <fullName evidence="9">Flagellar M-ring protein</fullName>
    </recommendedName>
</protein>
<evidence type="ECO:0000256" key="5">
    <source>
        <dbReference type="ARBA" id="ARBA00022692"/>
    </source>
</evidence>
<dbReference type="PIRSF" id="PIRSF004862">
    <property type="entry name" value="FliF"/>
    <property type="match status" value="1"/>
</dbReference>
<evidence type="ECO:0000256" key="1">
    <source>
        <dbReference type="ARBA" id="ARBA00004117"/>
    </source>
</evidence>
<keyword evidence="14" id="KW-0282">Flagellum</keyword>
<comment type="function">
    <text evidence="9">The M ring may be actively involved in energy transduction.</text>
</comment>
<reference evidence="14 15" key="1">
    <citation type="submission" date="2020-03" db="EMBL/GenBank/DDBJ databases">
        <title>WGS of the type strain of Planosporangium spp.</title>
        <authorList>
            <person name="Thawai C."/>
        </authorList>
    </citation>
    <scope>NUCLEOTIDE SEQUENCE [LARGE SCALE GENOMIC DNA]</scope>
    <source>
        <strain evidence="14 15">TBRC 5610</strain>
    </source>
</reference>
<organism evidence="14 15">
    <name type="scientific">Planosporangium thailandense</name>
    <dbReference type="NCBI Taxonomy" id="765197"/>
    <lineage>
        <taxon>Bacteria</taxon>
        <taxon>Bacillati</taxon>
        <taxon>Actinomycetota</taxon>
        <taxon>Actinomycetes</taxon>
        <taxon>Micromonosporales</taxon>
        <taxon>Micromonosporaceae</taxon>
        <taxon>Planosporangium</taxon>
    </lineage>
</organism>
<dbReference type="InterPro" id="IPR000067">
    <property type="entry name" value="FlgMring_FliF"/>
</dbReference>
<comment type="caution">
    <text evidence="14">The sequence shown here is derived from an EMBL/GenBank/DDBJ whole genome shotgun (WGS) entry which is preliminary data.</text>
</comment>
<keyword evidence="15" id="KW-1185">Reference proteome</keyword>
<evidence type="ECO:0000256" key="2">
    <source>
        <dbReference type="ARBA" id="ARBA00004651"/>
    </source>
</evidence>
<evidence type="ECO:0000259" key="13">
    <source>
        <dbReference type="Pfam" id="PF08345"/>
    </source>
</evidence>
<feature type="transmembrane region" description="Helical" evidence="11">
    <location>
        <begin position="25"/>
        <end position="46"/>
    </location>
</feature>
<dbReference type="RefSeq" id="WP_167926689.1">
    <property type="nucleotide sequence ID" value="NZ_JAATVY010000013.1"/>
</dbReference>
<keyword evidence="7 11" id="KW-0472">Membrane</keyword>
<feature type="region of interest" description="Disordered" evidence="10">
    <location>
        <begin position="313"/>
        <end position="334"/>
    </location>
</feature>
<evidence type="ECO:0000256" key="6">
    <source>
        <dbReference type="ARBA" id="ARBA00022989"/>
    </source>
</evidence>
<feature type="domain" description="Flagellar M-ring C-terminal" evidence="13">
    <location>
        <begin position="253"/>
        <end position="400"/>
    </location>
</feature>
<dbReference type="Pfam" id="PF01514">
    <property type="entry name" value="YscJ_FliF"/>
    <property type="match status" value="1"/>
</dbReference>
<feature type="domain" description="Flagellar M-ring N-terminal" evidence="12">
    <location>
        <begin position="46"/>
        <end position="220"/>
    </location>
</feature>
<gene>
    <name evidence="14" type="primary">fliF</name>
    <name evidence="14" type="ORF">HC031_19015</name>
</gene>
<dbReference type="EMBL" id="JAATVY010000013">
    <property type="protein sequence ID" value="NJC71796.1"/>
    <property type="molecule type" value="Genomic_DNA"/>
</dbReference>
<keyword evidence="4" id="KW-1003">Cell membrane</keyword>
<name>A0ABX0Y0B8_9ACTN</name>
<comment type="similarity">
    <text evidence="3 9">Belongs to the FliF family.</text>
</comment>
<sequence>MRDRITAVLRRVVDTFQSFTPGQKAMSVFAVLALTVGGYFFATWAAQPTYAPLFSNLAPADASSIVDKLTADGVPYQLTNGGQTIMVPQDQVYAERIKLSGAGLPAQSDTGYALLDKQGVTTSDFMQQVNYQRALEGELNKTIKSMAGVQNAAVHLAIPAKDVFADSQQKPTASVLVQTAPSAKLSSAQAQAIVHLVAASVPGLDSNGVTLVGADGHVLSTDDSAGTDGATDSRTQQTLAFEQRMTTSLQQMLDQVVGPGHSAVKVTADLDYDQTQTTTQQYISNPSTPPLAESHKTEVYTGSGAAGAGVLGPDNIQVPTGVNPSSGYSSSTDTRNNAVGMMTEVRKSAPGSVRKLSVAVMLDSATANAGNQGQIQQLVSSAVGLDTTRGDSIAVSALPFDKSVANQNAKALADANKAQQQAQLYSMLKTGGIVAAIVLLLVIAWWRSRRRNKGLRSLQAEIARANEERLELELAEARAALEADGGLDARLAIAPSGPDDDVVVAEREARQQEITALVEHQPEEVAMVLRGWLADRRS</sequence>
<evidence type="ECO:0000256" key="9">
    <source>
        <dbReference type="PIRNR" id="PIRNR004862"/>
    </source>
</evidence>
<dbReference type="InterPro" id="IPR045851">
    <property type="entry name" value="AMP-bd_C_sf"/>
</dbReference>
<evidence type="ECO:0000313" key="15">
    <source>
        <dbReference type="Proteomes" id="UP000722989"/>
    </source>
</evidence>
<evidence type="ECO:0000256" key="11">
    <source>
        <dbReference type="SAM" id="Phobius"/>
    </source>
</evidence>
<keyword evidence="5 11" id="KW-0812">Transmembrane</keyword>
<evidence type="ECO:0000256" key="4">
    <source>
        <dbReference type="ARBA" id="ARBA00022475"/>
    </source>
</evidence>
<evidence type="ECO:0000256" key="10">
    <source>
        <dbReference type="SAM" id="MobiDB-lite"/>
    </source>
</evidence>
<keyword evidence="14" id="KW-0966">Cell projection</keyword>
<dbReference type="PANTHER" id="PTHR30046:SF0">
    <property type="entry name" value="FLAGELLAR M-RING PROTEIN"/>
    <property type="match status" value="1"/>
</dbReference>